<evidence type="ECO:0000313" key="2">
    <source>
        <dbReference type="Proteomes" id="UP000054564"/>
    </source>
</evidence>
<dbReference type="Proteomes" id="UP000054564">
    <property type="component" value="Unassembled WGS sequence"/>
</dbReference>
<keyword evidence="2" id="KW-1185">Reference proteome</keyword>
<organism evidence="1 2">
    <name type="scientific">Puccinia striiformis f. sp. tritici PST-78</name>
    <dbReference type="NCBI Taxonomy" id="1165861"/>
    <lineage>
        <taxon>Eukaryota</taxon>
        <taxon>Fungi</taxon>
        <taxon>Dikarya</taxon>
        <taxon>Basidiomycota</taxon>
        <taxon>Pucciniomycotina</taxon>
        <taxon>Pucciniomycetes</taxon>
        <taxon>Pucciniales</taxon>
        <taxon>Pucciniaceae</taxon>
        <taxon>Puccinia</taxon>
    </lineage>
</organism>
<dbReference type="STRING" id="1165861.A0A0L0VJ15"/>
<dbReference type="OrthoDB" id="10499068at2759"/>
<sequence>MEPVVKPWAKAIPKEKKLLEICGLIESYGMTPKSFLDDFLKHKAAKFVVRRRLWGTGTGWKGTQALLRSIKALVCSQDNGPQHWEQFILAQVGVAVHQPQFGARD</sequence>
<comment type="caution">
    <text evidence="1">The sequence shown here is derived from an EMBL/GenBank/DDBJ whole genome shotgun (WGS) entry which is preliminary data.</text>
</comment>
<accession>A0A0L0VJ15</accession>
<evidence type="ECO:0000313" key="1">
    <source>
        <dbReference type="EMBL" id="KNE99280.1"/>
    </source>
</evidence>
<proteinExistence type="predicted"/>
<reference evidence="2" key="1">
    <citation type="submission" date="2014-03" db="EMBL/GenBank/DDBJ databases">
        <title>The Genome Sequence of Puccinia striiformis f. sp. tritici PST-78.</title>
        <authorList>
            <consortium name="The Broad Institute Genome Sequencing Platform"/>
            <person name="Cuomo C."/>
            <person name="Hulbert S."/>
            <person name="Chen X."/>
            <person name="Walker B."/>
            <person name="Young S.K."/>
            <person name="Zeng Q."/>
            <person name="Gargeya S."/>
            <person name="Fitzgerald M."/>
            <person name="Haas B."/>
            <person name="Abouelleil A."/>
            <person name="Alvarado L."/>
            <person name="Arachchi H.M."/>
            <person name="Berlin A.M."/>
            <person name="Chapman S.B."/>
            <person name="Goldberg J."/>
            <person name="Griggs A."/>
            <person name="Gujja S."/>
            <person name="Hansen M."/>
            <person name="Howarth C."/>
            <person name="Imamovic A."/>
            <person name="Larimer J."/>
            <person name="McCowan C."/>
            <person name="Montmayeur A."/>
            <person name="Murphy C."/>
            <person name="Neiman D."/>
            <person name="Pearson M."/>
            <person name="Priest M."/>
            <person name="Roberts A."/>
            <person name="Saif S."/>
            <person name="Shea T."/>
            <person name="Sisk P."/>
            <person name="Sykes S."/>
            <person name="Wortman J."/>
            <person name="Nusbaum C."/>
            <person name="Birren B."/>
        </authorList>
    </citation>
    <scope>NUCLEOTIDE SEQUENCE [LARGE SCALE GENOMIC DNA]</scope>
    <source>
        <strain evidence="2">race PST-78</strain>
    </source>
</reference>
<gene>
    <name evidence="1" type="ORF">PSTG_07395</name>
</gene>
<name>A0A0L0VJ15_9BASI</name>
<dbReference type="AlphaFoldDB" id="A0A0L0VJ15"/>
<protein>
    <submittedName>
        <fullName evidence="1">Uncharacterized protein</fullName>
    </submittedName>
</protein>
<dbReference type="EMBL" id="AJIL01000047">
    <property type="protein sequence ID" value="KNE99280.1"/>
    <property type="molecule type" value="Genomic_DNA"/>
</dbReference>